<dbReference type="SMART" id="SM00195">
    <property type="entry name" value="DSPc"/>
    <property type="match status" value="1"/>
</dbReference>
<dbReference type="InterPro" id="IPR020422">
    <property type="entry name" value="TYR_PHOSPHATASE_DUAL_dom"/>
</dbReference>
<gene>
    <name evidence="3" type="ORF">AW09_003902</name>
</gene>
<feature type="transmembrane region" description="Helical" evidence="1">
    <location>
        <begin position="38"/>
        <end position="59"/>
    </location>
</feature>
<sequence length="467" mass="51804">MDRRLGNVHRFDRPPELISQSTGPTAESVAEPRPWRRALTWLLFLGPFFFASYGFATWASSQRTEVGFILFAWEQHIPLLPWSIVPYWLIDLLYGVSLLLCTTRRQLDTHAWRLLLTQLIAVACFLLFPLRCTFERGEVSGAFGWMFAALMSFDQPYNQAPSLHIALLVVLLEPYLRAVPRACQALVVAVALLIGVSVLTTWQHHFFDVPTGLWLGCFVLWVFPTDARSPLRRATRHRERARWRLALAYATTALAVGGLAVYAGGGWLWLLWLSGALALVAVIYLLLDADAFEKRDDGSLPLAIRCLLGPYLLCAWLNSRWWTRQLALADPVTAGVLLGRLPTAAEGQRLGIAAIIDVCAELPGPTPALRHVVIPMLDLLPPSLEQVERASAAIAEELAAGPVLVCCALGLARSALVTAAWLLRAGIHATPEEAVAQVRKARPAVVLGRAQIDLLRRWQQQYLQAKP</sequence>
<dbReference type="PANTHER" id="PTHR47216:SF4">
    <property type="entry name" value="OS01G0859400 PROTEIN"/>
    <property type="match status" value="1"/>
</dbReference>
<reference evidence="3 4" key="1">
    <citation type="submission" date="2014-02" db="EMBL/GenBank/DDBJ databases">
        <title>Expanding our view of genomic diversity in Candidatus Accumulibacter clades.</title>
        <authorList>
            <person name="Skennerton C.T."/>
            <person name="Barr J.J."/>
            <person name="Slater F.R."/>
            <person name="Bond P.L."/>
            <person name="Tyson G.W."/>
        </authorList>
    </citation>
    <scope>NUCLEOTIDE SEQUENCE [LARGE SCALE GENOMIC DNA]</scope>
    <source>
        <strain evidence="4">BA-91</strain>
    </source>
</reference>
<dbReference type="Pfam" id="PF00782">
    <property type="entry name" value="DSPc"/>
    <property type="match status" value="1"/>
</dbReference>
<dbReference type="CDD" id="cd14527">
    <property type="entry name" value="DSP_bac"/>
    <property type="match status" value="1"/>
</dbReference>
<keyword evidence="1" id="KW-1133">Transmembrane helix</keyword>
<evidence type="ECO:0000259" key="2">
    <source>
        <dbReference type="PROSITE" id="PS50056"/>
    </source>
</evidence>
<keyword evidence="1" id="KW-0812">Transmembrane</keyword>
<dbReference type="PANTHER" id="PTHR47216">
    <property type="match status" value="1"/>
</dbReference>
<dbReference type="AlphaFoldDB" id="A0A080LRV5"/>
<feature type="domain" description="Tyrosine specific protein phosphatases" evidence="2">
    <location>
        <begin position="385"/>
        <end position="453"/>
    </location>
</feature>
<dbReference type="EMBL" id="JDVG02000616">
    <property type="protein sequence ID" value="KFB70983.1"/>
    <property type="molecule type" value="Genomic_DNA"/>
</dbReference>
<dbReference type="InterPro" id="IPR000340">
    <property type="entry name" value="Dual-sp_phosphatase_cat-dom"/>
</dbReference>
<proteinExistence type="predicted"/>
<comment type="caution">
    <text evidence="3">The sequence shown here is derived from an EMBL/GenBank/DDBJ whole genome shotgun (WGS) entry which is preliminary data.</text>
</comment>
<dbReference type="Proteomes" id="UP000020077">
    <property type="component" value="Unassembled WGS sequence"/>
</dbReference>
<organism evidence="3 4">
    <name type="scientific">Candidatus Accumulibacter phosphatis</name>
    <dbReference type="NCBI Taxonomy" id="327160"/>
    <lineage>
        <taxon>Bacteria</taxon>
        <taxon>Pseudomonadati</taxon>
        <taxon>Pseudomonadota</taxon>
        <taxon>Betaproteobacteria</taxon>
        <taxon>Candidatus Accumulibacter</taxon>
    </lineage>
</organism>
<dbReference type="SUPFAM" id="SSF52799">
    <property type="entry name" value="(Phosphotyrosine protein) phosphatases II"/>
    <property type="match status" value="1"/>
</dbReference>
<feature type="transmembrane region" description="Helical" evidence="1">
    <location>
        <begin position="112"/>
        <end position="130"/>
    </location>
</feature>
<name>A0A080LRV5_9PROT</name>
<evidence type="ECO:0000256" key="1">
    <source>
        <dbReference type="SAM" id="Phobius"/>
    </source>
</evidence>
<dbReference type="InterPro" id="IPR029021">
    <property type="entry name" value="Prot-tyrosine_phosphatase-like"/>
</dbReference>
<protein>
    <submittedName>
        <fullName evidence="3">Dual specificity phosphatase, catalytic domain protein</fullName>
    </submittedName>
</protein>
<feature type="transmembrane region" description="Helical" evidence="1">
    <location>
        <begin position="206"/>
        <end position="224"/>
    </location>
</feature>
<keyword evidence="1" id="KW-0472">Membrane</keyword>
<accession>A0A080LRV5</accession>
<feature type="transmembrane region" description="Helical" evidence="1">
    <location>
        <begin position="245"/>
        <end position="263"/>
    </location>
</feature>
<dbReference type="CDD" id="cd03386">
    <property type="entry name" value="PAP2_Aur1_like"/>
    <property type="match status" value="1"/>
</dbReference>
<dbReference type="PROSITE" id="PS50056">
    <property type="entry name" value="TYR_PHOSPHATASE_2"/>
    <property type="match status" value="1"/>
</dbReference>
<feature type="transmembrane region" description="Helical" evidence="1">
    <location>
        <begin position="79"/>
        <end position="100"/>
    </location>
</feature>
<feature type="transmembrane region" description="Helical" evidence="1">
    <location>
        <begin position="160"/>
        <end position="176"/>
    </location>
</feature>
<dbReference type="Gene3D" id="3.90.190.10">
    <property type="entry name" value="Protein tyrosine phosphatase superfamily"/>
    <property type="match status" value="1"/>
</dbReference>
<evidence type="ECO:0000313" key="3">
    <source>
        <dbReference type="EMBL" id="KFB70983.1"/>
    </source>
</evidence>
<evidence type="ECO:0000313" key="4">
    <source>
        <dbReference type="Proteomes" id="UP000020077"/>
    </source>
</evidence>
<feature type="transmembrane region" description="Helical" evidence="1">
    <location>
        <begin position="269"/>
        <end position="287"/>
    </location>
</feature>
<dbReference type="InterPro" id="IPR000387">
    <property type="entry name" value="Tyr_Pase_dom"/>
</dbReference>
<feature type="transmembrane region" description="Helical" evidence="1">
    <location>
        <begin position="183"/>
        <end position="200"/>
    </location>
</feature>